<evidence type="ECO:0000259" key="2">
    <source>
        <dbReference type="Pfam" id="PF09990"/>
    </source>
</evidence>
<evidence type="ECO:0000313" key="4">
    <source>
        <dbReference type="Proteomes" id="UP000799753"/>
    </source>
</evidence>
<evidence type="ECO:0000313" key="3">
    <source>
        <dbReference type="EMBL" id="KAF2643618.1"/>
    </source>
</evidence>
<keyword evidence="1" id="KW-0812">Transmembrane</keyword>
<dbReference type="AlphaFoldDB" id="A0A6A6SB24"/>
<keyword evidence="4" id="KW-1185">Reference proteome</keyword>
<evidence type="ECO:0000256" key="1">
    <source>
        <dbReference type="SAM" id="Phobius"/>
    </source>
</evidence>
<dbReference type="Proteomes" id="UP000799753">
    <property type="component" value="Unassembled WGS sequence"/>
</dbReference>
<sequence>MSHPKHPATVHFPITFTVVTGVLDALYLASITPSTSSAVASAFKSLNLQIPIALLPTLSYYTTILTLITAVPAIITGALEFMPVVQRDGLSSKKAQAGVLHALINDITLFGAAYNWWSRSGTTGFLPTTTNAAVSAAVVPAVFGAAFLGGQLVFHYGMGIGRGGSTTTKGKGKKKQ</sequence>
<feature type="transmembrane region" description="Helical" evidence="1">
    <location>
        <begin position="132"/>
        <end position="154"/>
    </location>
</feature>
<dbReference type="Pfam" id="PF09990">
    <property type="entry name" value="DUF2231"/>
    <property type="match status" value="1"/>
</dbReference>
<dbReference type="OrthoDB" id="2580011at2759"/>
<reference evidence="3" key="1">
    <citation type="journal article" date="2020" name="Stud. Mycol.">
        <title>101 Dothideomycetes genomes: a test case for predicting lifestyles and emergence of pathogens.</title>
        <authorList>
            <person name="Haridas S."/>
            <person name="Albert R."/>
            <person name="Binder M."/>
            <person name="Bloem J."/>
            <person name="Labutti K."/>
            <person name="Salamov A."/>
            <person name="Andreopoulos B."/>
            <person name="Baker S."/>
            <person name="Barry K."/>
            <person name="Bills G."/>
            <person name="Bluhm B."/>
            <person name="Cannon C."/>
            <person name="Castanera R."/>
            <person name="Culley D."/>
            <person name="Daum C."/>
            <person name="Ezra D."/>
            <person name="Gonzalez J."/>
            <person name="Henrissat B."/>
            <person name="Kuo A."/>
            <person name="Liang C."/>
            <person name="Lipzen A."/>
            <person name="Lutzoni F."/>
            <person name="Magnuson J."/>
            <person name="Mondo S."/>
            <person name="Nolan M."/>
            <person name="Ohm R."/>
            <person name="Pangilinan J."/>
            <person name="Park H.-J."/>
            <person name="Ramirez L."/>
            <person name="Alfaro M."/>
            <person name="Sun H."/>
            <person name="Tritt A."/>
            <person name="Yoshinaga Y."/>
            <person name="Zwiers L.-H."/>
            <person name="Turgeon B."/>
            <person name="Goodwin S."/>
            <person name="Spatafora J."/>
            <person name="Crous P."/>
            <person name="Grigoriev I."/>
        </authorList>
    </citation>
    <scope>NUCLEOTIDE SEQUENCE</scope>
    <source>
        <strain evidence="3">CBS 473.64</strain>
    </source>
</reference>
<feature type="transmembrane region" description="Helical" evidence="1">
    <location>
        <begin position="64"/>
        <end position="85"/>
    </location>
</feature>
<protein>
    <recommendedName>
        <fullName evidence="2">DUF2231 domain-containing protein</fullName>
    </recommendedName>
</protein>
<keyword evidence="1" id="KW-1133">Transmembrane helix</keyword>
<feature type="transmembrane region" description="Helical" evidence="1">
    <location>
        <begin position="97"/>
        <end position="117"/>
    </location>
</feature>
<keyword evidence="1" id="KW-0472">Membrane</keyword>
<proteinExistence type="predicted"/>
<organism evidence="3 4">
    <name type="scientific">Massarina eburnea CBS 473.64</name>
    <dbReference type="NCBI Taxonomy" id="1395130"/>
    <lineage>
        <taxon>Eukaryota</taxon>
        <taxon>Fungi</taxon>
        <taxon>Dikarya</taxon>
        <taxon>Ascomycota</taxon>
        <taxon>Pezizomycotina</taxon>
        <taxon>Dothideomycetes</taxon>
        <taxon>Pleosporomycetidae</taxon>
        <taxon>Pleosporales</taxon>
        <taxon>Massarineae</taxon>
        <taxon>Massarinaceae</taxon>
        <taxon>Massarina</taxon>
    </lineage>
</organism>
<feature type="transmembrane region" description="Helical" evidence="1">
    <location>
        <begin position="12"/>
        <end position="31"/>
    </location>
</feature>
<accession>A0A6A6SB24</accession>
<dbReference type="InterPro" id="IPR019251">
    <property type="entry name" value="DUF2231_TM"/>
</dbReference>
<dbReference type="EMBL" id="MU006780">
    <property type="protein sequence ID" value="KAF2643618.1"/>
    <property type="molecule type" value="Genomic_DNA"/>
</dbReference>
<name>A0A6A6SB24_9PLEO</name>
<feature type="domain" description="DUF2231" evidence="2">
    <location>
        <begin position="3"/>
        <end position="160"/>
    </location>
</feature>
<gene>
    <name evidence="3" type="ORF">P280DRAFT_478367</name>
</gene>